<comment type="caution">
    <text evidence="1">The sequence shown here is derived from an EMBL/GenBank/DDBJ whole genome shotgun (WGS) entry which is preliminary data.</text>
</comment>
<dbReference type="EMBL" id="JACVVK020000006">
    <property type="protein sequence ID" value="KAK7506656.1"/>
    <property type="molecule type" value="Genomic_DNA"/>
</dbReference>
<dbReference type="Proteomes" id="UP001519460">
    <property type="component" value="Unassembled WGS sequence"/>
</dbReference>
<organism evidence="1 2">
    <name type="scientific">Batillaria attramentaria</name>
    <dbReference type="NCBI Taxonomy" id="370345"/>
    <lineage>
        <taxon>Eukaryota</taxon>
        <taxon>Metazoa</taxon>
        <taxon>Spiralia</taxon>
        <taxon>Lophotrochozoa</taxon>
        <taxon>Mollusca</taxon>
        <taxon>Gastropoda</taxon>
        <taxon>Caenogastropoda</taxon>
        <taxon>Sorbeoconcha</taxon>
        <taxon>Cerithioidea</taxon>
        <taxon>Batillariidae</taxon>
        <taxon>Batillaria</taxon>
    </lineage>
</organism>
<evidence type="ECO:0000313" key="1">
    <source>
        <dbReference type="EMBL" id="KAK7506656.1"/>
    </source>
</evidence>
<keyword evidence="2" id="KW-1185">Reference proteome</keyword>
<proteinExistence type="predicted"/>
<accession>A0ABD0M5L0</accession>
<gene>
    <name evidence="1" type="ORF">BaRGS_00002131</name>
</gene>
<sequence>MGCRPRRGRVGSWGDLEVAATHGAVHEASSSRFPRFCRMCVVNPDCCIIVGVAQHAAGRVHVRLGSVSRGIFSYHVMGKTGRSNEQHDSDYPPRLTPAAVAMPRLLHQQL</sequence>
<evidence type="ECO:0000313" key="2">
    <source>
        <dbReference type="Proteomes" id="UP001519460"/>
    </source>
</evidence>
<name>A0ABD0M5L0_9CAEN</name>
<reference evidence="1 2" key="1">
    <citation type="journal article" date="2023" name="Sci. Data">
        <title>Genome assembly of the Korean intertidal mud-creeper Batillaria attramentaria.</title>
        <authorList>
            <person name="Patra A.K."/>
            <person name="Ho P.T."/>
            <person name="Jun S."/>
            <person name="Lee S.J."/>
            <person name="Kim Y."/>
            <person name="Won Y.J."/>
        </authorList>
    </citation>
    <scope>NUCLEOTIDE SEQUENCE [LARGE SCALE GENOMIC DNA]</scope>
    <source>
        <strain evidence="1">Wonlab-2016</strain>
    </source>
</reference>
<dbReference type="AlphaFoldDB" id="A0ABD0M5L0"/>
<protein>
    <submittedName>
        <fullName evidence="1">Uncharacterized protein</fullName>
    </submittedName>
</protein>